<reference evidence="1 2" key="1">
    <citation type="submission" date="2015-12" db="EMBL/GenBank/DDBJ databases">
        <authorList>
            <person name="Shamseldin A."/>
            <person name="Moawad H."/>
            <person name="Abd El-Rahim W.M."/>
            <person name="Sadowsky M.J."/>
        </authorList>
    </citation>
    <scope>NUCLEOTIDE SEQUENCE [LARGE SCALE GENOMIC DNA]</scope>
    <source>
        <strain evidence="1 2">WF1</strain>
    </source>
</reference>
<dbReference type="EMBL" id="LPUF01000001">
    <property type="protein sequence ID" value="OQK17782.1"/>
    <property type="molecule type" value="Genomic_DNA"/>
</dbReference>
<dbReference type="STRING" id="1420851.AU255_07945"/>
<name>A0A1V8M8D5_9GAMM</name>
<dbReference type="AlphaFoldDB" id="A0A1V8M8D5"/>
<protein>
    <submittedName>
        <fullName evidence="1">Antitoxin</fullName>
    </submittedName>
</protein>
<dbReference type="Proteomes" id="UP000191980">
    <property type="component" value="Unassembled WGS sequence"/>
</dbReference>
<organism evidence="1 2">
    <name type="scientific">Methyloprofundus sedimenti</name>
    <dbReference type="NCBI Taxonomy" id="1420851"/>
    <lineage>
        <taxon>Bacteria</taxon>
        <taxon>Pseudomonadati</taxon>
        <taxon>Pseudomonadota</taxon>
        <taxon>Gammaproteobacteria</taxon>
        <taxon>Methylococcales</taxon>
        <taxon>Methylococcaceae</taxon>
        <taxon>Methyloprofundus</taxon>
    </lineage>
</organism>
<comment type="caution">
    <text evidence="1">The sequence shown here is derived from an EMBL/GenBank/DDBJ whole genome shotgun (WGS) entry which is preliminary data.</text>
</comment>
<sequence length="93" mass="10814">MVEYKLDEEEQEILNAFESGKLKSVPNVKDEIEKHRQIAAATFKKDKRINIRIANRDLSELQKLALAEGIPYQTFITSILHKFADGKYIEKQH</sequence>
<evidence type="ECO:0000313" key="1">
    <source>
        <dbReference type="EMBL" id="OQK17782.1"/>
    </source>
</evidence>
<proteinExistence type="predicted"/>
<gene>
    <name evidence="1" type="ORF">AU255_07945</name>
</gene>
<dbReference type="OrthoDB" id="595481at2"/>
<keyword evidence="2" id="KW-1185">Reference proteome</keyword>
<accession>A0A1V8M8D5</accession>
<evidence type="ECO:0000313" key="2">
    <source>
        <dbReference type="Proteomes" id="UP000191980"/>
    </source>
</evidence>
<dbReference type="RefSeq" id="WP_080522390.1">
    <property type="nucleotide sequence ID" value="NZ_LPUF01000001.1"/>
</dbReference>